<dbReference type="AlphaFoldDB" id="A0AAR5Q8T2"/>
<name>A0AAR5Q8T2_DENPD</name>
<dbReference type="EnsemblMetazoa" id="XM_019914079.1">
    <property type="protein sequence ID" value="XP_019769638.1"/>
    <property type="gene ID" value="LOC109544061"/>
</dbReference>
<reference evidence="10" key="1">
    <citation type="journal article" date="2013" name="Genome Biol.">
        <title>Draft genome of the mountain pine beetle, Dendroctonus ponderosae Hopkins, a major forest pest.</title>
        <authorList>
            <person name="Keeling C.I."/>
            <person name="Yuen M.M."/>
            <person name="Liao N.Y."/>
            <person name="Docking T.R."/>
            <person name="Chan S.K."/>
            <person name="Taylor G.A."/>
            <person name="Palmquist D.L."/>
            <person name="Jackman S.D."/>
            <person name="Nguyen A."/>
            <person name="Li M."/>
            <person name="Henderson H."/>
            <person name="Janes J.K."/>
            <person name="Zhao Y."/>
            <person name="Pandoh P."/>
            <person name="Moore R."/>
            <person name="Sperling F.A."/>
            <person name="Huber D.P."/>
            <person name="Birol I."/>
            <person name="Jones S.J."/>
            <person name="Bohlmann J."/>
        </authorList>
    </citation>
    <scope>NUCLEOTIDE SEQUENCE</scope>
</reference>
<feature type="chain" id="PRO_5043624946" description="Peptidase S1 domain-containing protein" evidence="7">
    <location>
        <begin position="19"/>
        <end position="282"/>
    </location>
</feature>
<dbReference type="CDD" id="cd00190">
    <property type="entry name" value="Tryp_SPc"/>
    <property type="match status" value="1"/>
</dbReference>
<evidence type="ECO:0000256" key="7">
    <source>
        <dbReference type="SAM" id="SignalP"/>
    </source>
</evidence>
<dbReference type="GO" id="GO:0006508">
    <property type="term" value="P:proteolysis"/>
    <property type="evidence" value="ECO:0007669"/>
    <property type="project" value="UniProtKB-KW"/>
</dbReference>
<dbReference type="PANTHER" id="PTHR24276">
    <property type="entry name" value="POLYSERASE-RELATED"/>
    <property type="match status" value="1"/>
</dbReference>
<accession>A0AAR5Q8T2</accession>
<dbReference type="PROSITE" id="PS00134">
    <property type="entry name" value="TRYPSIN_HIS"/>
    <property type="match status" value="1"/>
</dbReference>
<keyword evidence="7" id="KW-0732">Signal</keyword>
<dbReference type="PANTHER" id="PTHR24276:SF98">
    <property type="entry name" value="FI18310P1-RELATED"/>
    <property type="match status" value="1"/>
</dbReference>
<proteinExistence type="inferred from homology"/>
<evidence type="ECO:0000313" key="9">
    <source>
        <dbReference type="EnsemblMetazoa" id="XP_019769638.1"/>
    </source>
</evidence>
<dbReference type="InterPro" id="IPR001314">
    <property type="entry name" value="Peptidase_S1A"/>
</dbReference>
<keyword evidence="2 6" id="KW-0645">Protease</keyword>
<dbReference type="PROSITE" id="PS50240">
    <property type="entry name" value="TRYPSIN_DOM"/>
    <property type="match status" value="1"/>
</dbReference>
<evidence type="ECO:0000256" key="5">
    <source>
        <dbReference type="ARBA" id="ARBA00023157"/>
    </source>
</evidence>
<evidence type="ECO:0000256" key="2">
    <source>
        <dbReference type="ARBA" id="ARBA00022670"/>
    </source>
</evidence>
<dbReference type="SUPFAM" id="SSF50494">
    <property type="entry name" value="Trypsin-like serine proteases"/>
    <property type="match status" value="1"/>
</dbReference>
<dbReference type="InterPro" id="IPR043504">
    <property type="entry name" value="Peptidase_S1_PA_chymotrypsin"/>
</dbReference>
<keyword evidence="10" id="KW-1185">Reference proteome</keyword>
<dbReference type="Gene3D" id="2.40.10.10">
    <property type="entry name" value="Trypsin-like serine proteases"/>
    <property type="match status" value="2"/>
</dbReference>
<dbReference type="Pfam" id="PF00089">
    <property type="entry name" value="Trypsin"/>
    <property type="match status" value="1"/>
</dbReference>
<evidence type="ECO:0000313" key="10">
    <source>
        <dbReference type="Proteomes" id="UP000019118"/>
    </source>
</evidence>
<organism evidence="9 10">
    <name type="scientific">Dendroctonus ponderosae</name>
    <name type="common">Mountain pine beetle</name>
    <dbReference type="NCBI Taxonomy" id="77166"/>
    <lineage>
        <taxon>Eukaryota</taxon>
        <taxon>Metazoa</taxon>
        <taxon>Ecdysozoa</taxon>
        <taxon>Arthropoda</taxon>
        <taxon>Hexapoda</taxon>
        <taxon>Insecta</taxon>
        <taxon>Pterygota</taxon>
        <taxon>Neoptera</taxon>
        <taxon>Endopterygota</taxon>
        <taxon>Coleoptera</taxon>
        <taxon>Polyphaga</taxon>
        <taxon>Cucujiformia</taxon>
        <taxon>Curculionidae</taxon>
        <taxon>Scolytinae</taxon>
        <taxon>Dendroctonus</taxon>
    </lineage>
</organism>
<evidence type="ECO:0000256" key="1">
    <source>
        <dbReference type="ARBA" id="ARBA00007664"/>
    </source>
</evidence>
<dbReference type="InterPro" id="IPR018114">
    <property type="entry name" value="TRYPSIN_HIS"/>
</dbReference>
<keyword evidence="4 6" id="KW-0720">Serine protease</keyword>
<dbReference type="GO" id="GO:0004252">
    <property type="term" value="F:serine-type endopeptidase activity"/>
    <property type="evidence" value="ECO:0007669"/>
    <property type="project" value="InterPro"/>
</dbReference>
<dbReference type="Proteomes" id="UP000019118">
    <property type="component" value="Unassembled WGS sequence"/>
</dbReference>
<dbReference type="PRINTS" id="PR00722">
    <property type="entry name" value="CHYMOTRYPSIN"/>
</dbReference>
<reference evidence="9" key="2">
    <citation type="submission" date="2024-08" db="UniProtKB">
        <authorList>
            <consortium name="EnsemblMetazoa"/>
        </authorList>
    </citation>
    <scope>IDENTIFICATION</scope>
</reference>
<keyword evidence="5" id="KW-1015">Disulfide bond</keyword>
<dbReference type="InterPro" id="IPR001254">
    <property type="entry name" value="Trypsin_dom"/>
</dbReference>
<evidence type="ECO:0000259" key="8">
    <source>
        <dbReference type="PROSITE" id="PS50240"/>
    </source>
</evidence>
<protein>
    <recommendedName>
        <fullName evidence="8">Peptidase S1 domain-containing protein</fullName>
    </recommendedName>
</protein>
<comment type="similarity">
    <text evidence="1">Belongs to the peptidase S1 family.</text>
</comment>
<sequence length="282" mass="28955">MKFAVFAFVCLLSTFVSAEEVEELGYDWDNIKSLDIFVEPIGPAEYVPPQAGLRIIGGNVAARNAFPYQAALIINNSGFCGGSIISNQWVLTAAHCVDTASSVQLILGAHNPSTTVNEPTQVRVVANARVVHTGWNGNTMQNDIALLRAASIPVGSSGISSVSLAPASSGTFAGSTAVLSGWGRTSDASNSIAAELRTVQLPIITNAVCANSYGTIITNQIICTSGAGNRGACNGDSGGPLVVSGVEVGVVSFGSRLCAAGNPTAYARVSAFRAWITSNSGV</sequence>
<evidence type="ECO:0000256" key="3">
    <source>
        <dbReference type="ARBA" id="ARBA00022801"/>
    </source>
</evidence>
<feature type="signal peptide" evidence="7">
    <location>
        <begin position="1"/>
        <end position="18"/>
    </location>
</feature>
<dbReference type="PROSITE" id="PS00135">
    <property type="entry name" value="TRYPSIN_SER"/>
    <property type="match status" value="1"/>
</dbReference>
<evidence type="ECO:0000256" key="6">
    <source>
        <dbReference type="RuleBase" id="RU363034"/>
    </source>
</evidence>
<dbReference type="SMART" id="SM00020">
    <property type="entry name" value="Tryp_SPc"/>
    <property type="match status" value="1"/>
</dbReference>
<dbReference type="FunFam" id="2.40.10.10:FF:000034">
    <property type="entry name" value="Eupolytin"/>
    <property type="match status" value="1"/>
</dbReference>
<dbReference type="InterPro" id="IPR033116">
    <property type="entry name" value="TRYPSIN_SER"/>
</dbReference>
<feature type="domain" description="Peptidase S1" evidence="8">
    <location>
        <begin position="55"/>
        <end position="281"/>
    </location>
</feature>
<evidence type="ECO:0000256" key="4">
    <source>
        <dbReference type="ARBA" id="ARBA00022825"/>
    </source>
</evidence>
<dbReference type="InterPro" id="IPR009003">
    <property type="entry name" value="Peptidase_S1_PA"/>
</dbReference>
<dbReference type="InterPro" id="IPR050430">
    <property type="entry name" value="Peptidase_S1"/>
</dbReference>
<keyword evidence="3 6" id="KW-0378">Hydrolase</keyword>